<evidence type="ECO:0000313" key="5">
    <source>
        <dbReference type="EMBL" id="MDS0297413.1"/>
    </source>
</evidence>
<comment type="caution">
    <text evidence="5">The sequence shown here is derived from an EMBL/GenBank/DDBJ whole genome shotgun (WGS) entry which is preliminary data.</text>
</comment>
<feature type="domain" description="PGF-CTERM archaeal protein-sorting signal" evidence="3">
    <location>
        <begin position="215"/>
        <end position="235"/>
    </location>
</feature>
<sequence length="238" mass="25114">MSRPTGEARRLLRLLLVGALLVAGTAPTVVAAEPTDSGLVVELHDDGTATVTLRTTYDLAREEEARAFAELREDEGARERLVARYAERMTRVAAAAEAETDRTMRISEERVALSTNDGVGVVALSVRWEGLAATDDGRLTVAHPFASGFDVDRPLTLVGPTGYDAVETAPAPDSRTENRLAWESGAELDGFEVAFAPSGVETDSSADGPDTGTNVPGFGAVVAVVALFVAAMSARLRE</sequence>
<evidence type="ECO:0000313" key="6">
    <source>
        <dbReference type="Proteomes" id="UP001257060"/>
    </source>
</evidence>
<name>A0ABU2GBA1_9EURY</name>
<feature type="domain" description="DUF7345" evidence="4">
    <location>
        <begin position="41"/>
        <end position="147"/>
    </location>
</feature>
<dbReference type="EMBL" id="JAMQOP010000001">
    <property type="protein sequence ID" value="MDS0297413.1"/>
    <property type="molecule type" value="Genomic_DNA"/>
</dbReference>
<protein>
    <submittedName>
        <fullName evidence="5">PGF-CTERM sorting domain-containing protein</fullName>
    </submittedName>
</protein>
<dbReference type="Pfam" id="PF18204">
    <property type="entry name" value="PGF-CTERM"/>
    <property type="match status" value="1"/>
</dbReference>
<evidence type="ECO:0000259" key="3">
    <source>
        <dbReference type="Pfam" id="PF18204"/>
    </source>
</evidence>
<dbReference type="NCBIfam" id="TIGR04126">
    <property type="entry name" value="PGF_CTERM"/>
    <property type="match status" value="1"/>
</dbReference>
<accession>A0ABU2GBA1</accession>
<keyword evidence="1" id="KW-0732">Signal</keyword>
<keyword evidence="6" id="KW-1185">Reference proteome</keyword>
<feature type="transmembrane region" description="Helical" evidence="2">
    <location>
        <begin position="215"/>
        <end position="234"/>
    </location>
</feature>
<reference evidence="5 6" key="1">
    <citation type="submission" date="2022-06" db="EMBL/GenBank/DDBJ databases">
        <title>Halogeometricum sp. a new haloarchaeum isolate from saline soil.</title>
        <authorList>
            <person name="Strakova D."/>
            <person name="Galisteo C."/>
            <person name="Sanchez-Porro C."/>
            <person name="Ventosa A."/>
        </authorList>
    </citation>
    <scope>NUCLEOTIDE SEQUENCE [LARGE SCALE GENOMIC DNA]</scope>
    <source>
        <strain evidence="5 6">S1BR25-6</strain>
    </source>
</reference>
<dbReference type="Pfam" id="PF24036">
    <property type="entry name" value="DUF7345"/>
    <property type="match status" value="1"/>
</dbReference>
<keyword evidence="2" id="KW-1133">Transmembrane helix</keyword>
<evidence type="ECO:0000256" key="1">
    <source>
        <dbReference type="ARBA" id="ARBA00022729"/>
    </source>
</evidence>
<gene>
    <name evidence="5" type="ORF">NDI76_01490</name>
</gene>
<organism evidence="5 6">
    <name type="scientific">Halogeometricum salsisoli</name>
    <dbReference type="NCBI Taxonomy" id="2950536"/>
    <lineage>
        <taxon>Archaea</taxon>
        <taxon>Methanobacteriati</taxon>
        <taxon>Methanobacteriota</taxon>
        <taxon>Stenosarchaea group</taxon>
        <taxon>Halobacteria</taxon>
        <taxon>Halobacteriales</taxon>
        <taxon>Haloferacaceae</taxon>
        <taxon>Halogeometricum</taxon>
    </lineage>
</organism>
<proteinExistence type="predicted"/>
<dbReference type="InterPro" id="IPR026371">
    <property type="entry name" value="PGF_CTERM"/>
</dbReference>
<dbReference type="Proteomes" id="UP001257060">
    <property type="component" value="Unassembled WGS sequence"/>
</dbReference>
<dbReference type="RefSeq" id="WP_310922204.1">
    <property type="nucleotide sequence ID" value="NZ_JAMQOP010000001.1"/>
</dbReference>
<keyword evidence="2" id="KW-0812">Transmembrane</keyword>
<evidence type="ECO:0000259" key="4">
    <source>
        <dbReference type="Pfam" id="PF24036"/>
    </source>
</evidence>
<dbReference type="InterPro" id="IPR055769">
    <property type="entry name" value="DUF7345"/>
</dbReference>
<keyword evidence="2" id="KW-0472">Membrane</keyword>
<evidence type="ECO:0000256" key="2">
    <source>
        <dbReference type="SAM" id="Phobius"/>
    </source>
</evidence>